<keyword evidence="4" id="KW-1185">Reference proteome</keyword>
<feature type="domain" description="F-box" evidence="2">
    <location>
        <begin position="31"/>
        <end position="70"/>
    </location>
</feature>
<dbReference type="Proteomes" id="UP000703661">
    <property type="component" value="Unassembled WGS sequence"/>
</dbReference>
<dbReference type="Gene3D" id="3.80.10.10">
    <property type="entry name" value="Ribonuclease Inhibitor"/>
    <property type="match status" value="4"/>
</dbReference>
<name>A0A9P6N6Q4_9FUNG</name>
<organism evidence="3 4">
    <name type="scientific">Entomortierella chlamydospora</name>
    <dbReference type="NCBI Taxonomy" id="101097"/>
    <lineage>
        <taxon>Eukaryota</taxon>
        <taxon>Fungi</taxon>
        <taxon>Fungi incertae sedis</taxon>
        <taxon>Mucoromycota</taxon>
        <taxon>Mortierellomycotina</taxon>
        <taxon>Mortierellomycetes</taxon>
        <taxon>Mortierellales</taxon>
        <taxon>Mortierellaceae</taxon>
        <taxon>Entomortierella</taxon>
    </lineage>
</organism>
<feature type="compositionally biased region" description="Acidic residues" evidence="1">
    <location>
        <begin position="706"/>
        <end position="723"/>
    </location>
</feature>
<dbReference type="InterPro" id="IPR006553">
    <property type="entry name" value="Leu-rich_rpt_Cys-con_subtyp"/>
</dbReference>
<dbReference type="InterPro" id="IPR032675">
    <property type="entry name" value="LRR_dom_sf"/>
</dbReference>
<feature type="compositionally biased region" description="Polar residues" evidence="1">
    <location>
        <begin position="729"/>
        <end position="739"/>
    </location>
</feature>
<dbReference type="EMBL" id="JAAAID010000005">
    <property type="protein sequence ID" value="KAG0024746.1"/>
    <property type="molecule type" value="Genomic_DNA"/>
</dbReference>
<protein>
    <recommendedName>
        <fullName evidence="2">F-box domain-containing protein</fullName>
    </recommendedName>
</protein>
<dbReference type="InterPro" id="IPR001810">
    <property type="entry name" value="F-box_dom"/>
</dbReference>
<dbReference type="SMART" id="SM00367">
    <property type="entry name" value="LRR_CC"/>
    <property type="match status" value="7"/>
</dbReference>
<dbReference type="PANTHER" id="PTHR13318">
    <property type="entry name" value="PARTNER OF PAIRED, ISOFORM B-RELATED"/>
    <property type="match status" value="1"/>
</dbReference>
<feature type="compositionally biased region" description="Low complexity" evidence="1">
    <location>
        <begin position="222"/>
        <end position="242"/>
    </location>
</feature>
<dbReference type="GO" id="GO:0019005">
    <property type="term" value="C:SCF ubiquitin ligase complex"/>
    <property type="evidence" value="ECO:0007669"/>
    <property type="project" value="TreeGrafter"/>
</dbReference>
<evidence type="ECO:0000259" key="2">
    <source>
        <dbReference type="Pfam" id="PF12937"/>
    </source>
</evidence>
<dbReference type="GO" id="GO:0031146">
    <property type="term" value="P:SCF-dependent proteasomal ubiquitin-dependent protein catabolic process"/>
    <property type="evidence" value="ECO:0007669"/>
    <property type="project" value="TreeGrafter"/>
</dbReference>
<dbReference type="InterPro" id="IPR036047">
    <property type="entry name" value="F-box-like_dom_sf"/>
</dbReference>
<evidence type="ECO:0000313" key="4">
    <source>
        <dbReference type="Proteomes" id="UP000703661"/>
    </source>
</evidence>
<feature type="region of interest" description="Disordered" evidence="1">
    <location>
        <begin position="539"/>
        <end position="569"/>
    </location>
</feature>
<feature type="compositionally biased region" description="Polar residues" evidence="1">
    <location>
        <begin position="560"/>
        <end position="569"/>
    </location>
</feature>
<feature type="compositionally biased region" description="Polar residues" evidence="1">
    <location>
        <begin position="247"/>
        <end position="273"/>
    </location>
</feature>
<feature type="compositionally biased region" description="Acidic residues" evidence="1">
    <location>
        <begin position="172"/>
        <end position="190"/>
    </location>
</feature>
<dbReference type="Pfam" id="PF12937">
    <property type="entry name" value="F-box-like"/>
    <property type="match status" value="1"/>
</dbReference>
<accession>A0A9P6N6Q4</accession>
<feature type="compositionally biased region" description="Basic residues" evidence="1">
    <location>
        <begin position="276"/>
        <end position="289"/>
    </location>
</feature>
<dbReference type="AlphaFoldDB" id="A0A9P6N6Q4"/>
<reference evidence="3" key="1">
    <citation type="journal article" date="2020" name="Fungal Divers.">
        <title>Resolving the Mortierellaceae phylogeny through synthesis of multi-gene phylogenetics and phylogenomics.</title>
        <authorList>
            <person name="Vandepol N."/>
            <person name="Liber J."/>
            <person name="Desiro A."/>
            <person name="Na H."/>
            <person name="Kennedy M."/>
            <person name="Barry K."/>
            <person name="Grigoriev I.V."/>
            <person name="Miller A.N."/>
            <person name="O'Donnell K."/>
            <person name="Stajich J.E."/>
            <person name="Bonito G."/>
        </authorList>
    </citation>
    <scope>NUCLEOTIDE SEQUENCE</scope>
    <source>
        <strain evidence="3">NRRL 2769</strain>
    </source>
</reference>
<proteinExistence type="predicted"/>
<feature type="compositionally biased region" description="Basic residues" evidence="1">
    <location>
        <begin position="153"/>
        <end position="167"/>
    </location>
</feature>
<dbReference type="SUPFAM" id="SSF81383">
    <property type="entry name" value="F-box domain"/>
    <property type="match status" value="1"/>
</dbReference>
<evidence type="ECO:0000256" key="1">
    <source>
        <dbReference type="SAM" id="MobiDB-lite"/>
    </source>
</evidence>
<dbReference type="OrthoDB" id="550575at2759"/>
<evidence type="ECO:0000313" key="3">
    <source>
        <dbReference type="EMBL" id="KAG0024746.1"/>
    </source>
</evidence>
<feature type="region of interest" description="Disordered" evidence="1">
    <location>
        <begin position="149"/>
        <end position="289"/>
    </location>
</feature>
<gene>
    <name evidence="3" type="ORF">BGZ80_008904</name>
</gene>
<sequence>MNRVKGKPSLISNVSSTEPHSKKAVSPIELPEILTNILSYLASPTLASACQVSRLFHSIAAPLLWNTIIFDAQTASTIWQQDKGFRLGLIRYGRFVENICLQWASVQDGDVELIAENCTRLKSLDLTRSNVTVESLRVLIHSDPYKTLPGDVKKRKRKQGPGRRKGQRAGEDGDDESNEDDDEDDDDSDGDVNTKMAKYRSMTETETEQDMDYYNYESVGLEPSTATESEQEQQGQQQPTGPVLAISRSNTSTSTLKSRSMAKNPTRSISSTVIPPHRRAGTTRPAKFKGTKTQFPYHLERLVLNRCKELSGTSCLAAVSLLGPQLKSLSLNHITDLEDEDLLKLMKNCPNLSEIALKGTEVTDNFLRAIAGADGKKDLQERKLESLNVDMTGTSRDGLVPLIRTSRTTMASFSCEHIVSADEILYAFIEDAGGGVVQKEKAIANTPLTKRLFIPNTVLTAINLSYCGGFSDSGFTALFEYATELMNVKLDICQVTDESLLTLAKTNRKRMEDLGYGVPAAWHEHEVAMEKVSSATRCEEESDATNIKVSGSDKEKTPDKSQGNKAGYMDTSSSAKKIFTKGFVRGGLKQLSLLNCSAVTNKGLRAIVRSCVSLEELTISDCTNVSMEIFNGPWACFDLKRLDISDLCLNLESSTKSHLLEEEQELSRFPPVFVDDYNGELDFDKDGHYDYIVRPEGINHGGGNSDNDDDDDGDDSDNSDNLDDVLKPTSPTIGRNTQQQRHILREFYSKLGRFCQLVRLNTSYGDYRIRVRDGLDLILPGLQKNLVRWDMTRRRGETFGDNELMWLGTNFGYGHEFTKDEDELKRNKRMVQLNKAKRVSKLQVIRLLESALEEVDDSIYEWFLDQGIEIEDADDFDLPWLED</sequence>
<comment type="caution">
    <text evidence="3">The sequence shown here is derived from an EMBL/GenBank/DDBJ whole genome shotgun (WGS) entry which is preliminary data.</text>
</comment>
<feature type="region of interest" description="Disordered" evidence="1">
    <location>
        <begin position="694"/>
        <end position="739"/>
    </location>
</feature>
<dbReference type="SUPFAM" id="SSF52047">
    <property type="entry name" value="RNI-like"/>
    <property type="match status" value="1"/>
</dbReference>